<evidence type="ECO:0000313" key="2">
    <source>
        <dbReference type="EMBL" id="MEJ8672770.1"/>
    </source>
</evidence>
<dbReference type="Proteomes" id="UP001376459">
    <property type="component" value="Unassembled WGS sequence"/>
</dbReference>
<feature type="region of interest" description="Disordered" evidence="1">
    <location>
        <begin position="20"/>
        <end position="39"/>
    </location>
</feature>
<organism evidence="2 3">
    <name type="scientific">Streptomyces machairae</name>
    <dbReference type="NCBI Taxonomy" id="3134109"/>
    <lineage>
        <taxon>Bacteria</taxon>
        <taxon>Bacillati</taxon>
        <taxon>Actinomycetota</taxon>
        <taxon>Actinomycetes</taxon>
        <taxon>Kitasatosporales</taxon>
        <taxon>Streptomycetaceae</taxon>
        <taxon>Streptomyces</taxon>
    </lineage>
</organism>
<evidence type="ECO:0000313" key="3">
    <source>
        <dbReference type="Proteomes" id="UP001376459"/>
    </source>
</evidence>
<keyword evidence="3" id="KW-1185">Reference proteome</keyword>
<reference evidence="2 3" key="1">
    <citation type="submission" date="2024-03" db="EMBL/GenBank/DDBJ databases">
        <title>Novel Streptomyces species of biotechnological and ecological value are a feature of Machair soil.</title>
        <authorList>
            <person name="Prole J.R."/>
            <person name="Goodfellow M."/>
            <person name="Allenby N."/>
            <person name="Ward A.C."/>
        </authorList>
    </citation>
    <scope>NUCLEOTIDE SEQUENCE [LARGE SCALE GENOMIC DNA]</scope>
    <source>
        <strain evidence="2 3">MS1.AVA.1</strain>
    </source>
</reference>
<dbReference type="SUPFAM" id="SSF53067">
    <property type="entry name" value="Actin-like ATPase domain"/>
    <property type="match status" value="1"/>
</dbReference>
<dbReference type="Pfam" id="PF00022">
    <property type="entry name" value="Actin"/>
    <property type="match status" value="1"/>
</dbReference>
<gene>
    <name evidence="2" type="ORF">WKI71_43735</name>
</gene>
<comment type="caution">
    <text evidence="2">The sequence shown here is derived from an EMBL/GenBank/DDBJ whole genome shotgun (WGS) entry which is preliminary data.</text>
</comment>
<accession>A0ABU8UV28</accession>
<dbReference type="InterPro" id="IPR043129">
    <property type="entry name" value="ATPase_NBD"/>
</dbReference>
<dbReference type="EMBL" id="JBBKAK010000001">
    <property type="protein sequence ID" value="MEJ8672770.1"/>
    <property type="molecule type" value="Genomic_DNA"/>
</dbReference>
<proteinExistence type="predicted"/>
<evidence type="ECO:0000256" key="1">
    <source>
        <dbReference type="SAM" id="MobiDB-lite"/>
    </source>
</evidence>
<sequence length="74" mass="8026">MGAGLEDRLAAELTTLAPTQPISITTAPSPQPAAWTGGATQVRHDDFTPTWITREQYEEHGPSLTLACRRPNQP</sequence>
<name>A0ABU8UV28_9ACTN</name>
<protein>
    <submittedName>
        <fullName evidence="2">Uncharacterized protein</fullName>
    </submittedName>
</protein>
<dbReference type="InterPro" id="IPR004000">
    <property type="entry name" value="Actin"/>
</dbReference>